<feature type="compositionally biased region" description="Polar residues" evidence="2">
    <location>
        <begin position="414"/>
        <end position="424"/>
    </location>
</feature>
<dbReference type="STRING" id="4955.A0A1G4M6F0"/>
<name>A0A1G4M6F0_LACFM</name>
<evidence type="ECO:0000256" key="1">
    <source>
        <dbReference type="SAM" id="Coils"/>
    </source>
</evidence>
<keyword evidence="1" id="KW-0175">Coiled coil</keyword>
<dbReference type="Proteomes" id="UP000190831">
    <property type="component" value="Chromosome A"/>
</dbReference>
<proteinExistence type="predicted"/>
<feature type="coiled-coil region" evidence="1">
    <location>
        <begin position="276"/>
        <end position="313"/>
    </location>
</feature>
<dbReference type="OrthoDB" id="4066450at2759"/>
<protein>
    <submittedName>
        <fullName evidence="3">LAFE_0A02476g1_1</fullName>
    </submittedName>
</protein>
<keyword evidence="4" id="KW-1185">Reference proteome</keyword>
<feature type="coiled-coil region" evidence="1">
    <location>
        <begin position="173"/>
        <end position="200"/>
    </location>
</feature>
<organism evidence="3 4">
    <name type="scientific">Lachancea fermentati</name>
    <name type="common">Zygosaccharomyces fermentati</name>
    <dbReference type="NCBI Taxonomy" id="4955"/>
    <lineage>
        <taxon>Eukaryota</taxon>
        <taxon>Fungi</taxon>
        <taxon>Dikarya</taxon>
        <taxon>Ascomycota</taxon>
        <taxon>Saccharomycotina</taxon>
        <taxon>Saccharomycetes</taxon>
        <taxon>Saccharomycetales</taxon>
        <taxon>Saccharomycetaceae</taxon>
        <taxon>Lachancea</taxon>
    </lineage>
</organism>
<dbReference type="AlphaFoldDB" id="A0A1G4M6F0"/>
<evidence type="ECO:0000313" key="3">
    <source>
        <dbReference type="EMBL" id="SCV99406.1"/>
    </source>
</evidence>
<evidence type="ECO:0000313" key="4">
    <source>
        <dbReference type="Proteomes" id="UP000190831"/>
    </source>
</evidence>
<dbReference type="EMBL" id="LT598487">
    <property type="protein sequence ID" value="SCV99406.1"/>
    <property type="molecule type" value="Genomic_DNA"/>
</dbReference>
<evidence type="ECO:0000256" key="2">
    <source>
        <dbReference type="SAM" id="MobiDB-lite"/>
    </source>
</evidence>
<gene>
    <name evidence="3" type="ORF">LAFE_0A02476G</name>
</gene>
<sequence>MKLEDVLEQKSEIEQFLSTLCDAHHRLLFSVQDAEKLDKVRNDVKICFNDLCKLNGILISVDGDGSIRREIDRLKKQGSKLTRLNAKHKELISRKEQWQLIKDASSERKPSPMSSDTFSLKGNYHDSLNEYIDDVGILQTSLTDGNTQDEVRESPVKDFEALSRRLALLNFCRKEVNSEIKQLESLLSNFRKDEEFINREWKRQRSEVENIILQFDEDLRSVRRSQEKILVKLGLHENSETKNSSILFNLTKKPVNDEETLDEELKYADELIKAKVNTLNDELASSKEQMHQMEHTRNLWDEAISKIAKLEEELKDKLLTNPNIYPKELSQPIEDVIKQLEDLYSASSSSSEFLRKCLYNEIEVLQKAKQELDGESGQQVKRQVQPRKNLELERSPSFLTTGTSPPKIGITRETIPSLNGSFSQAGRSTLSLEKIQKNE</sequence>
<reference evidence="3 4" key="1">
    <citation type="submission" date="2016-03" db="EMBL/GenBank/DDBJ databases">
        <authorList>
            <person name="Devillers H."/>
        </authorList>
    </citation>
    <scope>NUCLEOTIDE SEQUENCE [LARGE SCALE GENOMIC DNA]</scope>
    <source>
        <strain evidence="3">CBS 6772</strain>
    </source>
</reference>
<accession>A0A1G4M6F0</accession>
<feature type="region of interest" description="Disordered" evidence="2">
    <location>
        <begin position="371"/>
        <end position="424"/>
    </location>
</feature>
<dbReference type="OMA" id="DLCRIND"/>